<dbReference type="AlphaFoldDB" id="A0A075HKL9"/>
<organism evidence="2">
    <name type="scientific">uncultured marine group II/III euryarchaeote KM3_68_H12</name>
    <dbReference type="NCBI Taxonomy" id="1456487"/>
    <lineage>
        <taxon>Archaea</taxon>
        <taxon>Methanobacteriati</taxon>
        <taxon>Methanobacteriota</taxon>
        <taxon>environmental samples</taxon>
    </lineage>
</organism>
<dbReference type="EMBL" id="KF901015">
    <property type="protein sequence ID" value="AIF14937.1"/>
    <property type="molecule type" value="Genomic_DNA"/>
</dbReference>
<evidence type="ECO:0000313" key="2">
    <source>
        <dbReference type="EMBL" id="AIF14937.1"/>
    </source>
</evidence>
<feature type="transmembrane region" description="Helical" evidence="1">
    <location>
        <begin position="109"/>
        <end position="127"/>
    </location>
</feature>
<feature type="transmembrane region" description="Helical" evidence="1">
    <location>
        <begin position="60"/>
        <end position="88"/>
    </location>
</feature>
<protein>
    <submittedName>
        <fullName evidence="2">Uncharacterized protein</fullName>
    </submittedName>
</protein>
<keyword evidence="1" id="KW-0472">Membrane</keyword>
<sequence length="297" mass="33088">MTAKRFMPPASYIGLKAMTLLFSLLTWLAPLVLILVWQWNQWQEKHPEAIFSDWLRADPYIAGLLLCLLFLWLIPLGIWMVLVGGSVISAILATRSEQQRREWQQRSNARALAIVFVLIIHLLAGFVPPSTPIGEEVWGSPLSEEQENAPPWPASEQYIWILADGAIVVETHLQVPGVLNPMLAPQGVKFVSDVSGAKEDRFQEAASLMDDWTGSNAFSLSPIHGGVVHDYGDVNLLYTHDDIMLDLFGMHPSGEMITVWIPTWGGEIHLLTVIKMGPDPFLGNPGAQSYVDEWLSV</sequence>
<feature type="transmembrane region" description="Helical" evidence="1">
    <location>
        <begin position="20"/>
        <end position="40"/>
    </location>
</feature>
<proteinExistence type="predicted"/>
<name>A0A075HKL9_9EURY</name>
<reference evidence="2" key="1">
    <citation type="journal article" date="2014" name="Genome Biol. Evol.">
        <title>Pangenome evidence for extensive interdomain horizontal transfer affecting lineage core and shell genes in uncultured planktonic thaumarchaeota and euryarchaeota.</title>
        <authorList>
            <person name="Deschamps P."/>
            <person name="Zivanovic Y."/>
            <person name="Moreira D."/>
            <person name="Rodriguez-Valera F."/>
            <person name="Lopez-Garcia P."/>
        </authorList>
    </citation>
    <scope>NUCLEOTIDE SEQUENCE</scope>
</reference>
<keyword evidence="1" id="KW-0812">Transmembrane</keyword>
<evidence type="ECO:0000256" key="1">
    <source>
        <dbReference type="SAM" id="Phobius"/>
    </source>
</evidence>
<accession>A0A075HKL9</accession>
<keyword evidence="1" id="KW-1133">Transmembrane helix</keyword>